<keyword evidence="1" id="KW-0472">Membrane</keyword>
<keyword evidence="1" id="KW-0812">Transmembrane</keyword>
<sequence length="134" mass="15466">MWTVHNYLRLAIILIACLCEVPLPWVHKKESLPLCSPFQGCLAFPFIYQALFSFFYLFFVVRWDTKQQVNISKKPAAAHPSGQCHFLDTVKCTKRSRPLMVPNTYSLTHLFRGIIKVREQPTNNLRSCCSRSCG</sequence>
<organism evidence="2">
    <name type="scientific">Trypanosoma vivax (strain Y486)</name>
    <dbReference type="NCBI Taxonomy" id="1055687"/>
    <lineage>
        <taxon>Eukaryota</taxon>
        <taxon>Discoba</taxon>
        <taxon>Euglenozoa</taxon>
        <taxon>Kinetoplastea</taxon>
        <taxon>Metakinetoplastina</taxon>
        <taxon>Trypanosomatida</taxon>
        <taxon>Trypanosomatidae</taxon>
        <taxon>Trypanosoma</taxon>
        <taxon>Duttonella</taxon>
    </lineage>
</organism>
<feature type="transmembrane region" description="Helical" evidence="1">
    <location>
        <begin position="46"/>
        <end position="63"/>
    </location>
</feature>
<dbReference type="EMBL" id="HE573025">
    <property type="protein sequence ID" value="CCC50791.1"/>
    <property type="molecule type" value="Genomic_DNA"/>
</dbReference>
<keyword evidence="1" id="KW-1133">Transmembrane helix</keyword>
<evidence type="ECO:0000313" key="2">
    <source>
        <dbReference type="EMBL" id="CCC50791.1"/>
    </source>
</evidence>
<evidence type="ECO:0000256" key="1">
    <source>
        <dbReference type="SAM" id="Phobius"/>
    </source>
</evidence>
<dbReference type="AlphaFoldDB" id="G0U3D5"/>
<name>G0U3D5_TRYVY</name>
<gene>
    <name evidence="2" type="ORF">TVY486_0906120</name>
</gene>
<protein>
    <submittedName>
        <fullName evidence="2">Uncharacterized protein</fullName>
    </submittedName>
</protein>
<feature type="transmembrane region" description="Helical" evidence="1">
    <location>
        <begin position="7"/>
        <end position="26"/>
    </location>
</feature>
<accession>G0U3D5</accession>
<reference evidence="2" key="1">
    <citation type="journal article" date="2012" name="Proc. Natl. Acad. Sci. U.S.A.">
        <title>Antigenic diversity is generated by distinct evolutionary mechanisms in African trypanosome species.</title>
        <authorList>
            <person name="Jackson A.P."/>
            <person name="Berry A."/>
            <person name="Aslett M."/>
            <person name="Allison H.C."/>
            <person name="Burton P."/>
            <person name="Vavrova-Anderson J."/>
            <person name="Brown R."/>
            <person name="Browne H."/>
            <person name="Corton N."/>
            <person name="Hauser H."/>
            <person name="Gamble J."/>
            <person name="Gilderthorp R."/>
            <person name="Marcello L."/>
            <person name="McQuillan J."/>
            <person name="Otto T.D."/>
            <person name="Quail M.A."/>
            <person name="Sanders M.J."/>
            <person name="van Tonder A."/>
            <person name="Ginger M.L."/>
            <person name="Field M.C."/>
            <person name="Barry J.D."/>
            <person name="Hertz-Fowler C."/>
            <person name="Berriman M."/>
        </authorList>
    </citation>
    <scope>NUCLEOTIDE SEQUENCE</scope>
    <source>
        <strain evidence="2">Y486</strain>
    </source>
</reference>
<proteinExistence type="predicted"/>